<feature type="compositionally biased region" description="Basic and acidic residues" evidence="1">
    <location>
        <begin position="12"/>
        <end position="23"/>
    </location>
</feature>
<dbReference type="Proteomes" id="UP000189796">
    <property type="component" value="Chromosome I"/>
</dbReference>
<reference evidence="2 3" key="1">
    <citation type="submission" date="2016-11" db="EMBL/GenBank/DDBJ databases">
        <authorList>
            <person name="Jaros S."/>
            <person name="Januszkiewicz K."/>
            <person name="Wedrychowicz H."/>
        </authorList>
    </citation>
    <scope>NUCLEOTIDE SEQUENCE [LARGE SCALE GENOMIC DNA]</scope>
    <source>
        <strain evidence="2 3">GAS138</strain>
    </source>
</reference>
<accession>A0A1M5R3J3</accession>
<evidence type="ECO:0000313" key="2">
    <source>
        <dbReference type="EMBL" id="SHH20353.1"/>
    </source>
</evidence>
<name>A0A1M5R3J3_9BRAD</name>
<dbReference type="EMBL" id="LT670817">
    <property type="protein sequence ID" value="SHH20353.1"/>
    <property type="molecule type" value="Genomic_DNA"/>
</dbReference>
<organism evidence="2 3">
    <name type="scientific">Bradyrhizobium erythrophlei</name>
    <dbReference type="NCBI Taxonomy" id="1437360"/>
    <lineage>
        <taxon>Bacteria</taxon>
        <taxon>Pseudomonadati</taxon>
        <taxon>Pseudomonadota</taxon>
        <taxon>Alphaproteobacteria</taxon>
        <taxon>Hyphomicrobiales</taxon>
        <taxon>Nitrobacteraceae</taxon>
        <taxon>Bradyrhizobium</taxon>
    </lineage>
</organism>
<proteinExistence type="predicted"/>
<evidence type="ECO:0000256" key="1">
    <source>
        <dbReference type="SAM" id="MobiDB-lite"/>
    </source>
</evidence>
<feature type="region of interest" description="Disordered" evidence="1">
    <location>
        <begin position="1"/>
        <end position="45"/>
    </location>
</feature>
<protein>
    <submittedName>
        <fullName evidence="2">Uncharacterized protein</fullName>
    </submittedName>
</protein>
<dbReference type="AlphaFoldDB" id="A0A1M5R3J3"/>
<evidence type="ECO:0000313" key="3">
    <source>
        <dbReference type="Proteomes" id="UP000189796"/>
    </source>
</evidence>
<sequence>MQNSGFGNAGGLRDRGWKRRFEDPIPLPRGTQHQSASHRNVPRPALGLWSNENRPGALLHTGGGRFGAVGFSGGKGVQNVAEGKPAKWKLKEAAD</sequence>
<gene>
    <name evidence="2" type="ORF">SAMN05443248_4050</name>
</gene>